<evidence type="ECO:0000313" key="1">
    <source>
        <dbReference type="EMBL" id="CAG8808484.1"/>
    </source>
</evidence>
<reference evidence="1" key="1">
    <citation type="submission" date="2021-06" db="EMBL/GenBank/DDBJ databases">
        <authorList>
            <person name="Kallberg Y."/>
            <person name="Tangrot J."/>
            <person name="Rosling A."/>
        </authorList>
    </citation>
    <scope>NUCLEOTIDE SEQUENCE</scope>
    <source>
        <strain evidence="1">MA461A</strain>
    </source>
</reference>
<organism evidence="1 2">
    <name type="scientific">Racocetra persica</name>
    <dbReference type="NCBI Taxonomy" id="160502"/>
    <lineage>
        <taxon>Eukaryota</taxon>
        <taxon>Fungi</taxon>
        <taxon>Fungi incertae sedis</taxon>
        <taxon>Mucoromycota</taxon>
        <taxon>Glomeromycotina</taxon>
        <taxon>Glomeromycetes</taxon>
        <taxon>Diversisporales</taxon>
        <taxon>Gigasporaceae</taxon>
        <taxon>Racocetra</taxon>
    </lineage>
</organism>
<protein>
    <submittedName>
        <fullName evidence="1">5957_t:CDS:1</fullName>
    </submittedName>
</protein>
<keyword evidence="2" id="KW-1185">Reference proteome</keyword>
<dbReference type="EMBL" id="CAJVQC010068898">
    <property type="protein sequence ID" value="CAG8808484.1"/>
    <property type="molecule type" value="Genomic_DNA"/>
</dbReference>
<name>A0ACA9RST0_9GLOM</name>
<feature type="non-terminal residue" evidence="1">
    <location>
        <position position="72"/>
    </location>
</feature>
<proteinExistence type="predicted"/>
<gene>
    <name evidence="1" type="ORF">RPERSI_LOCUS22633</name>
</gene>
<feature type="non-terminal residue" evidence="1">
    <location>
        <position position="1"/>
    </location>
</feature>
<sequence>TEKDPFWSIEMPKSKTSNVGCPKVQGAKPQKSTDFTNISFQHRDSINTASSNKTIIQSELEKLFAEKQTNWK</sequence>
<accession>A0ACA9RST0</accession>
<comment type="caution">
    <text evidence="1">The sequence shown here is derived from an EMBL/GenBank/DDBJ whole genome shotgun (WGS) entry which is preliminary data.</text>
</comment>
<dbReference type="Proteomes" id="UP000789920">
    <property type="component" value="Unassembled WGS sequence"/>
</dbReference>
<evidence type="ECO:0000313" key="2">
    <source>
        <dbReference type="Proteomes" id="UP000789920"/>
    </source>
</evidence>